<evidence type="ECO:0000256" key="1">
    <source>
        <dbReference type="SAM" id="Phobius"/>
    </source>
</evidence>
<gene>
    <name evidence="2" type="ORF">AVEN_250449_1</name>
    <name evidence="3" type="ORF">AVEN_69824_1</name>
</gene>
<dbReference type="Proteomes" id="UP000499080">
    <property type="component" value="Unassembled WGS sequence"/>
</dbReference>
<accession>A0A4Y2Q5F5</accession>
<dbReference type="EMBL" id="BGPR01012982">
    <property type="protein sequence ID" value="GBN58691.1"/>
    <property type="molecule type" value="Genomic_DNA"/>
</dbReference>
<evidence type="ECO:0000313" key="2">
    <source>
        <dbReference type="EMBL" id="GBN58691.1"/>
    </source>
</evidence>
<keyword evidence="1" id="KW-1133">Transmembrane helix</keyword>
<keyword evidence="1" id="KW-0812">Transmembrane</keyword>
<dbReference type="AlphaFoldDB" id="A0A4Y2Q5F5"/>
<organism evidence="2 4">
    <name type="scientific">Araneus ventricosus</name>
    <name type="common">Orbweaver spider</name>
    <name type="synonym">Epeira ventricosa</name>
    <dbReference type="NCBI Taxonomy" id="182803"/>
    <lineage>
        <taxon>Eukaryota</taxon>
        <taxon>Metazoa</taxon>
        <taxon>Ecdysozoa</taxon>
        <taxon>Arthropoda</taxon>
        <taxon>Chelicerata</taxon>
        <taxon>Arachnida</taxon>
        <taxon>Araneae</taxon>
        <taxon>Araneomorphae</taxon>
        <taxon>Entelegynae</taxon>
        <taxon>Araneoidea</taxon>
        <taxon>Araneidae</taxon>
        <taxon>Araneus</taxon>
    </lineage>
</organism>
<protein>
    <submittedName>
        <fullName evidence="2">Uncharacterized protein</fullName>
    </submittedName>
</protein>
<evidence type="ECO:0000313" key="4">
    <source>
        <dbReference type="Proteomes" id="UP000499080"/>
    </source>
</evidence>
<evidence type="ECO:0000313" key="3">
    <source>
        <dbReference type="EMBL" id="GBN58692.1"/>
    </source>
</evidence>
<keyword evidence="1" id="KW-0472">Membrane</keyword>
<proteinExistence type="predicted"/>
<reference evidence="2 4" key="1">
    <citation type="journal article" date="2019" name="Sci. Rep.">
        <title>Orb-weaving spider Araneus ventricosus genome elucidates the spidroin gene catalogue.</title>
        <authorList>
            <person name="Kono N."/>
            <person name="Nakamura H."/>
            <person name="Ohtoshi R."/>
            <person name="Moran D.A.P."/>
            <person name="Shinohara A."/>
            <person name="Yoshida Y."/>
            <person name="Fujiwara M."/>
            <person name="Mori M."/>
            <person name="Tomita M."/>
            <person name="Arakawa K."/>
        </authorList>
    </citation>
    <scope>NUCLEOTIDE SEQUENCE [LARGE SCALE GENOMIC DNA]</scope>
</reference>
<comment type="caution">
    <text evidence="2">The sequence shown here is derived from an EMBL/GenBank/DDBJ whole genome shotgun (WGS) entry which is preliminary data.</text>
</comment>
<keyword evidence="4" id="KW-1185">Reference proteome</keyword>
<sequence>MEKLEETSNGGLFQRVTLLLTSLPAVVDLVVLNRGELMKKMLEHAASTLSRLSSHTISRAFEVRFSTHQTHKDGAPFVEMNFELGMIQSRSQGPTIRPWRSRTKVYVLIS</sequence>
<feature type="transmembrane region" description="Helical" evidence="1">
    <location>
        <begin position="12"/>
        <end position="32"/>
    </location>
</feature>
<name>A0A4Y2Q5F5_ARAVE</name>
<dbReference type="EMBL" id="BGPR01012983">
    <property type="protein sequence ID" value="GBN58692.1"/>
    <property type="molecule type" value="Genomic_DNA"/>
</dbReference>